<comment type="subcellular location">
    <subcellularLocation>
        <location evidence="1">Membrane</location>
        <topology evidence="1">Multi-pass membrane protein</topology>
    </subcellularLocation>
</comment>
<sequence>MLAPTRGPALKHAAPNLRSTLASRPCRFPSGQRGAAGTYSAAASSAVVLGLISQRAAFRTPRAAFRASARALRKRGLTLLARGGEAEAIEAPTTFNSAVGGRLRVKQILEAADGGKSLIGQKVTVCGWLRTVRGQKSIVFLKVNDGSTVQELQVVVLANAPGFEEVKAQGTGASVRVEGEVVESPAKGQAVEISCSSAEHRVEVLGAVDSKAYPLAKKKHSIEYLREIAHLRPRSNLIGAVSRVRNCLAMSTHQFFQDRGFLYVHTPIITTADCEGAGEMFRVSQEKAESEPKEEEEFFGRKAYLTVSGQLAVENYCCGLGDVYTFGPTFRAENSSTTRHLAEFWMIEPEMAFANLEDDMDCAEAYIRYCVSNVLEKCKSDVDFFTLRVGEPLRRTSPPNESCQSYSGGEEVISGDPSPKDKEVKERLELIASKSFARMSYTEAVEVLQKHIEQGDVKFEFEVAWGKELQTEHERFLTDHVCKGPVIVYNYPKECKAFYMRLNEDGKTVAAMDVLCPGIGELVGGSQREERMEVLDERIEALGLPKEDYWWYRDLRRYGSVPHAGFGLGFERLVMLATGVQNIRDVIPFPRYPGLGDPVTQSSDANFDPIFGQRLEPIFDRLVGALGDRFDFKVLLCSCLACSALGGALYAVAEAAWFLLMSRIICGLGASCTPLLFAWTARALRGHEAVAQAQVQLNTWRSLGTFIGPFSSTVLCVLPKEGLFNELNSAGWAIALANIVGLLLCFRCLEDTPRLPEVASADLEQAQAKSSALWSSPVLWLCLLFQVVTALLLAILEVVPPIVLTTEFGLPPVATSVLFGVVSLMVIGLFALTGAMGGRFSRRSLMCGGVAAIALGGAWSEVSWRPGGSCVAFVLPWMVLAIAPAPLIRTPARALYTSHLPQRLQGTMQGVSEAAFSFANFLGPILGSHIAGSDGLRGLRILMVSLVLVEALLLLLGFRRLVPGSELG</sequence>
<dbReference type="SUPFAM" id="SSF103473">
    <property type="entry name" value="MFS general substrate transporter"/>
    <property type="match status" value="1"/>
</dbReference>
<dbReference type="Gene3D" id="2.40.50.140">
    <property type="entry name" value="Nucleic acid-binding proteins"/>
    <property type="match status" value="1"/>
</dbReference>
<evidence type="ECO:0000259" key="11">
    <source>
        <dbReference type="PROSITE" id="PS50850"/>
    </source>
</evidence>
<feature type="transmembrane region" description="Helical" evidence="10">
    <location>
        <begin position="938"/>
        <end position="958"/>
    </location>
</feature>
<keyword evidence="10" id="KW-1133">Transmembrane helix</keyword>
<feature type="transmembrane region" description="Helical" evidence="10">
    <location>
        <begin position="778"/>
        <end position="796"/>
    </location>
</feature>
<evidence type="ECO:0000256" key="9">
    <source>
        <dbReference type="SAM" id="MobiDB-lite"/>
    </source>
</evidence>
<feature type="transmembrane region" description="Helical" evidence="10">
    <location>
        <begin position="866"/>
        <end position="889"/>
    </location>
</feature>
<accession>A0ABP0HUC4</accession>
<keyword evidence="4 13" id="KW-0436">Ligase</keyword>
<keyword evidence="10" id="KW-0472">Membrane</keyword>
<dbReference type="HAMAP" id="MF_00534">
    <property type="entry name" value="Asn_tRNA_synth"/>
    <property type="match status" value="1"/>
</dbReference>
<dbReference type="Pfam" id="PF07690">
    <property type="entry name" value="MFS_1"/>
    <property type="match status" value="1"/>
</dbReference>
<name>A0ABP0HUC4_9DINO</name>
<feature type="transmembrane region" description="Helical" evidence="10">
    <location>
        <begin position="730"/>
        <end position="749"/>
    </location>
</feature>
<dbReference type="PRINTS" id="PR01042">
    <property type="entry name" value="TRNASYNTHASP"/>
</dbReference>
<feature type="transmembrane region" description="Helical" evidence="10">
    <location>
        <begin position="808"/>
        <end position="832"/>
    </location>
</feature>
<evidence type="ECO:0000256" key="1">
    <source>
        <dbReference type="ARBA" id="ARBA00004141"/>
    </source>
</evidence>
<dbReference type="GO" id="GO:0016874">
    <property type="term" value="F:ligase activity"/>
    <property type="evidence" value="ECO:0007669"/>
    <property type="project" value="UniProtKB-KW"/>
</dbReference>
<keyword evidence="10" id="KW-0812">Transmembrane</keyword>
<evidence type="ECO:0000256" key="8">
    <source>
        <dbReference type="ARBA" id="ARBA00023146"/>
    </source>
</evidence>
<dbReference type="InterPro" id="IPR011701">
    <property type="entry name" value="MFS"/>
</dbReference>
<feature type="transmembrane region" description="Helical" evidence="10">
    <location>
        <begin position="634"/>
        <end position="652"/>
    </location>
</feature>
<evidence type="ECO:0000313" key="14">
    <source>
        <dbReference type="Proteomes" id="UP001642464"/>
    </source>
</evidence>
<evidence type="ECO:0000256" key="3">
    <source>
        <dbReference type="ARBA" id="ARBA00012816"/>
    </source>
</evidence>
<dbReference type="Proteomes" id="UP001642464">
    <property type="component" value="Unassembled WGS sequence"/>
</dbReference>
<dbReference type="InterPro" id="IPR036259">
    <property type="entry name" value="MFS_trans_sf"/>
</dbReference>
<evidence type="ECO:0000256" key="7">
    <source>
        <dbReference type="ARBA" id="ARBA00022917"/>
    </source>
</evidence>
<gene>
    <name evidence="13" type="ORF">SCF082_LOCUS3508</name>
</gene>
<dbReference type="CDD" id="cd00776">
    <property type="entry name" value="AsxRS_core"/>
    <property type="match status" value="1"/>
</dbReference>
<keyword evidence="6" id="KW-0067">ATP-binding</keyword>
<dbReference type="NCBIfam" id="NF003037">
    <property type="entry name" value="PRK03932.1"/>
    <property type="match status" value="1"/>
</dbReference>
<dbReference type="PANTHER" id="PTHR22594">
    <property type="entry name" value="ASPARTYL/LYSYL-TRNA SYNTHETASE"/>
    <property type="match status" value="1"/>
</dbReference>
<dbReference type="InterPro" id="IPR012340">
    <property type="entry name" value="NA-bd_OB-fold"/>
</dbReference>
<dbReference type="SUPFAM" id="SSF50249">
    <property type="entry name" value="Nucleic acid-binding proteins"/>
    <property type="match status" value="1"/>
</dbReference>
<dbReference type="CDD" id="cd04318">
    <property type="entry name" value="EcAsnRS_like_N"/>
    <property type="match status" value="1"/>
</dbReference>
<dbReference type="InterPro" id="IPR006195">
    <property type="entry name" value="aa-tRNA-synth_II"/>
</dbReference>
<feature type="domain" description="Major facilitator superfamily (MFS) profile" evidence="11">
    <location>
        <begin position="778"/>
        <end position="968"/>
    </location>
</feature>
<evidence type="ECO:0000256" key="6">
    <source>
        <dbReference type="ARBA" id="ARBA00022840"/>
    </source>
</evidence>
<keyword evidence="7" id="KW-0648">Protein biosynthesis</keyword>
<feature type="transmembrane region" description="Helical" evidence="10">
    <location>
        <begin position="910"/>
        <end position="932"/>
    </location>
</feature>
<dbReference type="InterPro" id="IPR004365">
    <property type="entry name" value="NA-bd_OB_tRNA"/>
</dbReference>
<feature type="transmembrane region" description="Helical" evidence="10">
    <location>
        <begin position="844"/>
        <end position="860"/>
    </location>
</feature>
<dbReference type="SUPFAM" id="SSF55681">
    <property type="entry name" value="Class II aaRS and biotin synthetases"/>
    <property type="match status" value="1"/>
</dbReference>
<organism evidence="13 14">
    <name type="scientific">Durusdinium trenchii</name>
    <dbReference type="NCBI Taxonomy" id="1381693"/>
    <lineage>
        <taxon>Eukaryota</taxon>
        <taxon>Sar</taxon>
        <taxon>Alveolata</taxon>
        <taxon>Dinophyceae</taxon>
        <taxon>Suessiales</taxon>
        <taxon>Symbiodiniaceae</taxon>
        <taxon>Durusdinium</taxon>
    </lineage>
</organism>
<feature type="region of interest" description="Disordered" evidence="9">
    <location>
        <begin position="396"/>
        <end position="420"/>
    </location>
</feature>
<protein>
    <recommendedName>
        <fullName evidence="3">asparagine--tRNA ligase</fullName>
        <ecNumber evidence="3">6.1.1.22</ecNumber>
    </recommendedName>
</protein>
<feature type="transmembrane region" description="Helical" evidence="10">
    <location>
        <begin position="658"/>
        <end position="679"/>
    </location>
</feature>
<dbReference type="PROSITE" id="PS50862">
    <property type="entry name" value="AA_TRNA_LIGASE_II"/>
    <property type="match status" value="1"/>
</dbReference>
<dbReference type="Gene3D" id="3.30.930.10">
    <property type="entry name" value="Bira Bifunctional Protein, Domain 2"/>
    <property type="match status" value="1"/>
</dbReference>
<evidence type="ECO:0000256" key="10">
    <source>
        <dbReference type="SAM" id="Phobius"/>
    </source>
</evidence>
<dbReference type="EC" id="6.1.1.22" evidence="3"/>
<dbReference type="InterPro" id="IPR020846">
    <property type="entry name" value="MFS_dom"/>
</dbReference>
<feature type="compositionally biased region" description="Polar residues" evidence="9">
    <location>
        <begin position="397"/>
        <end position="407"/>
    </location>
</feature>
<evidence type="ECO:0000259" key="12">
    <source>
        <dbReference type="PROSITE" id="PS50862"/>
    </source>
</evidence>
<dbReference type="PROSITE" id="PS50850">
    <property type="entry name" value="MFS"/>
    <property type="match status" value="1"/>
</dbReference>
<evidence type="ECO:0000256" key="5">
    <source>
        <dbReference type="ARBA" id="ARBA00022741"/>
    </source>
</evidence>
<evidence type="ECO:0000256" key="2">
    <source>
        <dbReference type="ARBA" id="ARBA00008226"/>
    </source>
</evidence>
<dbReference type="Gene3D" id="1.20.1250.20">
    <property type="entry name" value="MFS general substrate transporter like domains"/>
    <property type="match status" value="1"/>
</dbReference>
<keyword evidence="5" id="KW-0547">Nucleotide-binding</keyword>
<dbReference type="Pfam" id="PF00152">
    <property type="entry name" value="tRNA-synt_2"/>
    <property type="match status" value="1"/>
</dbReference>
<dbReference type="PANTHER" id="PTHR22594:SF34">
    <property type="entry name" value="ASPARAGINE--TRNA LIGASE, MITOCHONDRIAL-RELATED"/>
    <property type="match status" value="1"/>
</dbReference>
<proteinExistence type="inferred from homology"/>
<dbReference type="Pfam" id="PF01336">
    <property type="entry name" value="tRNA_anti-codon"/>
    <property type="match status" value="1"/>
</dbReference>
<dbReference type="EMBL" id="CAXAMM010001781">
    <property type="protein sequence ID" value="CAK8993443.1"/>
    <property type="molecule type" value="Genomic_DNA"/>
</dbReference>
<evidence type="ECO:0000313" key="13">
    <source>
        <dbReference type="EMBL" id="CAK8993443.1"/>
    </source>
</evidence>
<dbReference type="InterPro" id="IPR004522">
    <property type="entry name" value="Asn-tRNA-ligase"/>
</dbReference>
<dbReference type="InterPro" id="IPR004364">
    <property type="entry name" value="Aa-tRNA-synt_II"/>
</dbReference>
<keyword evidence="14" id="KW-1185">Reference proteome</keyword>
<keyword evidence="8" id="KW-0030">Aminoacyl-tRNA synthetase</keyword>
<feature type="domain" description="Aminoacyl-transfer RNA synthetases class-II family profile" evidence="12">
    <location>
        <begin position="243"/>
        <end position="588"/>
    </location>
</feature>
<evidence type="ECO:0000256" key="4">
    <source>
        <dbReference type="ARBA" id="ARBA00022598"/>
    </source>
</evidence>
<dbReference type="InterPro" id="IPR002312">
    <property type="entry name" value="Asp/Asn-tRNA-synth_IIb"/>
</dbReference>
<reference evidence="13 14" key="1">
    <citation type="submission" date="2024-02" db="EMBL/GenBank/DDBJ databases">
        <authorList>
            <person name="Chen Y."/>
            <person name="Shah S."/>
            <person name="Dougan E. K."/>
            <person name="Thang M."/>
            <person name="Chan C."/>
        </authorList>
    </citation>
    <scope>NUCLEOTIDE SEQUENCE [LARGE SCALE GENOMIC DNA]</scope>
</reference>
<dbReference type="InterPro" id="IPR045864">
    <property type="entry name" value="aa-tRNA-synth_II/BPL/LPL"/>
</dbReference>
<comment type="caution">
    <text evidence="13">The sequence shown here is derived from an EMBL/GenBank/DDBJ whole genome shotgun (WGS) entry which is preliminary data.</text>
</comment>
<comment type="similarity">
    <text evidence="2">Belongs to the class-II aminoacyl-tRNA synthetase family.</text>
</comment>